<feature type="transmembrane region" description="Helical" evidence="4">
    <location>
        <begin position="21"/>
        <end position="41"/>
    </location>
</feature>
<evidence type="ECO:0000256" key="2">
    <source>
        <dbReference type="ARBA" id="ARBA00034247"/>
    </source>
</evidence>
<evidence type="ECO:0000256" key="4">
    <source>
        <dbReference type="SAM" id="Phobius"/>
    </source>
</evidence>
<dbReference type="AlphaFoldDB" id="A0A3R9YV20"/>
<feature type="domain" description="GGDEF" evidence="5">
    <location>
        <begin position="155"/>
        <end position="282"/>
    </location>
</feature>
<dbReference type="FunFam" id="3.30.70.270:FF:000001">
    <property type="entry name" value="Diguanylate cyclase domain protein"/>
    <property type="match status" value="1"/>
</dbReference>
<keyword evidence="4" id="KW-0472">Membrane</keyword>
<keyword evidence="4" id="KW-0812">Transmembrane</keyword>
<name>A0A3R9YV20_9HYPH</name>
<sequence>MPRASRTGTMRTALNVIRRKFLVRIMLTCFIGIHTPLIAAISLRMLTGGYFDWTMLGFILLATLAGTGMTLYVLQREIMPVVRISKALESFAERREIMVIDHVSDDEIGALARSASWAIDKADNLLRQKEHEAGTDSLTGLPNRRSFFELAQLHRGGSVAIIDLDDFKTINDTHGHHTGDYVLKTTASLIRGALRPTDCIARLGGEEFVVLLPDSTPEEALHVMERARKAVVGANVIDERTISFSAGVARRTGDIHADLARADRAMYHAKDGGRNKVVLSQDLTGRRRIDTPPLAAAQPDDEALSAGGGLRV</sequence>
<comment type="catalytic activity">
    <reaction evidence="2">
        <text>2 GTP = 3',3'-c-di-GMP + 2 diphosphate</text>
        <dbReference type="Rhea" id="RHEA:24898"/>
        <dbReference type="ChEBI" id="CHEBI:33019"/>
        <dbReference type="ChEBI" id="CHEBI:37565"/>
        <dbReference type="ChEBI" id="CHEBI:58805"/>
        <dbReference type="EC" id="2.7.7.65"/>
    </reaction>
</comment>
<dbReference type="SUPFAM" id="SSF55073">
    <property type="entry name" value="Nucleotide cyclase"/>
    <property type="match status" value="1"/>
</dbReference>
<dbReference type="PROSITE" id="PS50887">
    <property type="entry name" value="GGDEF"/>
    <property type="match status" value="1"/>
</dbReference>
<keyword evidence="4" id="KW-1133">Transmembrane helix</keyword>
<dbReference type="CDD" id="cd01949">
    <property type="entry name" value="GGDEF"/>
    <property type="match status" value="1"/>
</dbReference>
<comment type="caution">
    <text evidence="6">The sequence shown here is derived from an EMBL/GenBank/DDBJ whole genome shotgun (WGS) entry which is preliminary data.</text>
</comment>
<evidence type="ECO:0000256" key="3">
    <source>
        <dbReference type="SAM" id="MobiDB-lite"/>
    </source>
</evidence>
<keyword evidence="7" id="KW-1185">Reference proteome</keyword>
<organism evidence="6 7">
    <name type="scientific">Aquibium carbonis</name>
    <dbReference type="NCBI Taxonomy" id="2495581"/>
    <lineage>
        <taxon>Bacteria</taxon>
        <taxon>Pseudomonadati</taxon>
        <taxon>Pseudomonadota</taxon>
        <taxon>Alphaproteobacteria</taxon>
        <taxon>Hyphomicrobiales</taxon>
        <taxon>Phyllobacteriaceae</taxon>
        <taxon>Aquibium</taxon>
    </lineage>
</organism>
<dbReference type="OrthoDB" id="9812260at2"/>
<dbReference type="EMBL" id="RWKW01000010">
    <property type="protein sequence ID" value="RST87826.1"/>
    <property type="molecule type" value="Genomic_DNA"/>
</dbReference>
<dbReference type="NCBIfam" id="TIGR00254">
    <property type="entry name" value="GGDEF"/>
    <property type="match status" value="1"/>
</dbReference>
<feature type="transmembrane region" description="Helical" evidence="4">
    <location>
        <begin position="53"/>
        <end position="74"/>
    </location>
</feature>
<dbReference type="Gene3D" id="3.30.70.270">
    <property type="match status" value="1"/>
</dbReference>
<gene>
    <name evidence="6" type="ORF">EJC49_03635</name>
</gene>
<dbReference type="InterPro" id="IPR000160">
    <property type="entry name" value="GGDEF_dom"/>
</dbReference>
<evidence type="ECO:0000256" key="1">
    <source>
        <dbReference type="ARBA" id="ARBA00012528"/>
    </source>
</evidence>
<dbReference type="SMART" id="SM00267">
    <property type="entry name" value="GGDEF"/>
    <property type="match status" value="1"/>
</dbReference>
<dbReference type="EC" id="2.7.7.65" evidence="1"/>
<dbReference type="InterPro" id="IPR043128">
    <property type="entry name" value="Rev_trsase/Diguanyl_cyclase"/>
</dbReference>
<proteinExistence type="predicted"/>
<dbReference type="InterPro" id="IPR029787">
    <property type="entry name" value="Nucleotide_cyclase"/>
</dbReference>
<dbReference type="GO" id="GO:0052621">
    <property type="term" value="F:diguanylate cyclase activity"/>
    <property type="evidence" value="ECO:0007669"/>
    <property type="project" value="UniProtKB-EC"/>
</dbReference>
<evidence type="ECO:0000259" key="5">
    <source>
        <dbReference type="PROSITE" id="PS50887"/>
    </source>
</evidence>
<reference evidence="6 7" key="1">
    <citation type="submission" date="2018-12" db="EMBL/GenBank/DDBJ databases">
        <title>Mesorhizobium carbonis sp. nov., isolated from coal mine water.</title>
        <authorList>
            <person name="Xin W."/>
            <person name="Xu Z."/>
            <person name="Xiang F."/>
            <person name="Zhang J."/>
            <person name="Xi L."/>
            <person name="Liu J."/>
        </authorList>
    </citation>
    <scope>NUCLEOTIDE SEQUENCE [LARGE SCALE GENOMIC DNA]</scope>
    <source>
        <strain evidence="6 7">B2.3</strain>
    </source>
</reference>
<protein>
    <recommendedName>
        <fullName evidence="1">diguanylate cyclase</fullName>
        <ecNumber evidence="1">2.7.7.65</ecNumber>
    </recommendedName>
</protein>
<dbReference type="InterPro" id="IPR050469">
    <property type="entry name" value="Diguanylate_Cyclase"/>
</dbReference>
<dbReference type="Gene3D" id="6.10.340.10">
    <property type="match status" value="1"/>
</dbReference>
<evidence type="ECO:0000313" key="6">
    <source>
        <dbReference type="EMBL" id="RST87826.1"/>
    </source>
</evidence>
<dbReference type="Proteomes" id="UP000278398">
    <property type="component" value="Unassembled WGS sequence"/>
</dbReference>
<evidence type="ECO:0000313" key="7">
    <source>
        <dbReference type="Proteomes" id="UP000278398"/>
    </source>
</evidence>
<dbReference type="Pfam" id="PF00990">
    <property type="entry name" value="GGDEF"/>
    <property type="match status" value="1"/>
</dbReference>
<accession>A0A3R9YV20</accession>
<dbReference type="PANTHER" id="PTHR45138:SF9">
    <property type="entry name" value="DIGUANYLATE CYCLASE DGCM-RELATED"/>
    <property type="match status" value="1"/>
</dbReference>
<dbReference type="PANTHER" id="PTHR45138">
    <property type="entry name" value="REGULATORY COMPONENTS OF SENSORY TRANSDUCTION SYSTEM"/>
    <property type="match status" value="1"/>
</dbReference>
<feature type="region of interest" description="Disordered" evidence="3">
    <location>
        <begin position="289"/>
        <end position="312"/>
    </location>
</feature>